<dbReference type="InterPro" id="IPR052895">
    <property type="entry name" value="HetReg/Transcr_Mod"/>
</dbReference>
<evidence type="ECO:0000313" key="3">
    <source>
        <dbReference type="Proteomes" id="UP000038010"/>
    </source>
</evidence>
<dbReference type="VEuPathDB" id="FungiDB:AB675_10436"/>
<sequence>MFATTERQQFRYPPVKKGGREIRVLDLSRRLSHDGLIQCSVRTISLGPAFNIETLNFKALSYAWGDSDQPKHHILLDGKLFVIRNNLYDFLEVYRKRWTTCRTLWIDAICIDQSNITERNHQVWMMGHIYSRAKGVVIWLGIDPGRDRVSGLRVDHVLAASYILHWPSSLRAAAGVLRLLCRDQPPEYMTRALFDAPYFSRRWVYMEMLLARKKRIFIGNTSLSWPVMLLLEFFAPYDIAPQLYANQKVMNRGTQQPLAQLLTNFSRARCEDPHDLVYAFLGACDNG</sequence>
<feature type="domain" description="Heterokaryon incompatibility" evidence="1">
    <location>
        <begin position="57"/>
        <end position="207"/>
    </location>
</feature>
<dbReference type="RefSeq" id="XP_017995943.1">
    <property type="nucleotide sequence ID" value="XM_018139208.1"/>
</dbReference>
<comment type="caution">
    <text evidence="2">The sequence shown here is derived from an EMBL/GenBank/DDBJ whole genome shotgun (WGS) entry which is preliminary data.</text>
</comment>
<dbReference type="PANTHER" id="PTHR24148:SF73">
    <property type="entry name" value="HET DOMAIN PROTEIN (AFU_ORTHOLOGUE AFUA_8G01020)"/>
    <property type="match status" value="1"/>
</dbReference>
<name>A0A0N1NYF9_9EURO</name>
<keyword evidence="3" id="KW-1185">Reference proteome</keyword>
<evidence type="ECO:0000259" key="1">
    <source>
        <dbReference type="Pfam" id="PF06985"/>
    </source>
</evidence>
<dbReference type="OrthoDB" id="2157530at2759"/>
<dbReference type="EMBL" id="LFJN01000035">
    <property type="protein sequence ID" value="KPI35980.1"/>
    <property type="molecule type" value="Genomic_DNA"/>
</dbReference>
<dbReference type="Proteomes" id="UP000038010">
    <property type="component" value="Unassembled WGS sequence"/>
</dbReference>
<dbReference type="AlphaFoldDB" id="A0A0N1NYF9"/>
<dbReference type="PANTHER" id="PTHR24148">
    <property type="entry name" value="ANKYRIN REPEAT DOMAIN-CONTAINING PROTEIN 39 HOMOLOG-RELATED"/>
    <property type="match status" value="1"/>
</dbReference>
<evidence type="ECO:0000313" key="2">
    <source>
        <dbReference type="EMBL" id="KPI35980.1"/>
    </source>
</evidence>
<reference evidence="2 3" key="1">
    <citation type="submission" date="2015-06" db="EMBL/GenBank/DDBJ databases">
        <title>Draft genome of the ant-associated black yeast Phialophora attae CBS 131958.</title>
        <authorList>
            <person name="Moreno L.F."/>
            <person name="Stielow B.J."/>
            <person name="de Hoog S."/>
            <person name="Vicente V.A."/>
            <person name="Weiss V.A."/>
            <person name="de Vries M."/>
            <person name="Cruz L.M."/>
            <person name="Souza E.M."/>
        </authorList>
    </citation>
    <scope>NUCLEOTIDE SEQUENCE [LARGE SCALE GENOMIC DNA]</scope>
    <source>
        <strain evidence="2 3">CBS 131958</strain>
    </source>
</reference>
<accession>A0A0N1NYF9</accession>
<proteinExistence type="predicted"/>
<dbReference type="STRING" id="1664694.A0A0N1NYF9"/>
<gene>
    <name evidence="2" type="ORF">AB675_10436</name>
</gene>
<protein>
    <recommendedName>
        <fullName evidence="1">Heterokaryon incompatibility domain-containing protein</fullName>
    </recommendedName>
</protein>
<dbReference type="InterPro" id="IPR010730">
    <property type="entry name" value="HET"/>
</dbReference>
<organism evidence="2 3">
    <name type="scientific">Cyphellophora attinorum</name>
    <dbReference type="NCBI Taxonomy" id="1664694"/>
    <lineage>
        <taxon>Eukaryota</taxon>
        <taxon>Fungi</taxon>
        <taxon>Dikarya</taxon>
        <taxon>Ascomycota</taxon>
        <taxon>Pezizomycotina</taxon>
        <taxon>Eurotiomycetes</taxon>
        <taxon>Chaetothyriomycetidae</taxon>
        <taxon>Chaetothyriales</taxon>
        <taxon>Cyphellophoraceae</taxon>
        <taxon>Cyphellophora</taxon>
    </lineage>
</organism>
<dbReference type="GeneID" id="28731088"/>
<dbReference type="Pfam" id="PF06985">
    <property type="entry name" value="HET"/>
    <property type="match status" value="1"/>
</dbReference>